<protein>
    <recommendedName>
        <fullName evidence="8">ABC transmembrane type-1 domain-containing protein</fullName>
    </recommendedName>
</protein>
<dbReference type="PANTHER" id="PTHR43005:SF1">
    <property type="entry name" value="SPERMIDINE_PUTRESCINE TRANSPORT SYSTEM PERMEASE PROTEIN"/>
    <property type="match status" value="1"/>
</dbReference>
<dbReference type="PROSITE" id="PS50928">
    <property type="entry name" value="ABC_TM1"/>
    <property type="match status" value="1"/>
</dbReference>
<feature type="transmembrane region" description="Helical" evidence="7">
    <location>
        <begin position="311"/>
        <end position="335"/>
    </location>
</feature>
<gene>
    <name evidence="9" type="ORF">METZ01_LOCUS113163</name>
</gene>
<feature type="transmembrane region" description="Helical" evidence="7">
    <location>
        <begin position="207"/>
        <end position="232"/>
    </location>
</feature>
<reference evidence="9" key="1">
    <citation type="submission" date="2018-05" db="EMBL/GenBank/DDBJ databases">
        <authorList>
            <person name="Lanie J.A."/>
            <person name="Ng W.-L."/>
            <person name="Kazmierczak K.M."/>
            <person name="Andrzejewski T.M."/>
            <person name="Davidsen T.M."/>
            <person name="Wayne K.J."/>
            <person name="Tettelin H."/>
            <person name="Glass J.I."/>
            <person name="Rusch D."/>
            <person name="Podicherti R."/>
            <person name="Tsui H.-C.T."/>
            <person name="Winkler M.E."/>
        </authorList>
    </citation>
    <scope>NUCLEOTIDE SEQUENCE</scope>
</reference>
<dbReference type="AlphaFoldDB" id="A0A381X6D3"/>
<organism evidence="9">
    <name type="scientific">marine metagenome</name>
    <dbReference type="NCBI Taxonomy" id="408172"/>
    <lineage>
        <taxon>unclassified sequences</taxon>
        <taxon>metagenomes</taxon>
        <taxon>ecological metagenomes</taxon>
    </lineage>
</organism>
<accession>A0A381X6D3</accession>
<evidence type="ECO:0000256" key="6">
    <source>
        <dbReference type="ARBA" id="ARBA00023136"/>
    </source>
</evidence>
<sequence>MPHRTFFWFIAPSMIAMILLIALPLVGITYQSMFREHQKPLKEVQTCTVDFLTNTQKCETSVAVDFEKLKKQKGIGEFVGLKLYGGYKLFAFEAIGKEWAKRKSLSQFIGRFFNLPFYNALIFTLTYTFVATPFVILLGLIVAFSINNLTRSIRGPVIFAGLLPMIITPLIGALVLFWMIDGNGILGSAVQFVVGNPDLSLKASTPMVWAVILIYGIWHSTPFAMIVFYAGLQTVSSDQIEAAMIDGGSRWDRMRYVVLPHLMPLIIFVTLIHLMDAFRVFEPIIGFSAEAHVKSISFLIYESLVIQEDKLWGTGSATSVVTVIMVLILLTPVLIRTWRDFRR</sequence>
<keyword evidence="6 7" id="KW-0472">Membrane</keyword>
<evidence type="ECO:0000313" key="9">
    <source>
        <dbReference type="EMBL" id="SVA60309.1"/>
    </source>
</evidence>
<dbReference type="EMBL" id="UINC01014080">
    <property type="protein sequence ID" value="SVA60309.1"/>
    <property type="molecule type" value="Genomic_DNA"/>
</dbReference>
<evidence type="ECO:0000256" key="7">
    <source>
        <dbReference type="SAM" id="Phobius"/>
    </source>
</evidence>
<keyword evidence="4 7" id="KW-0812">Transmembrane</keyword>
<evidence type="ECO:0000256" key="3">
    <source>
        <dbReference type="ARBA" id="ARBA00022475"/>
    </source>
</evidence>
<dbReference type="CDD" id="cd06261">
    <property type="entry name" value="TM_PBP2"/>
    <property type="match status" value="1"/>
</dbReference>
<evidence type="ECO:0000256" key="2">
    <source>
        <dbReference type="ARBA" id="ARBA00022448"/>
    </source>
</evidence>
<dbReference type="PANTHER" id="PTHR43005">
    <property type="entry name" value="BLR7065 PROTEIN"/>
    <property type="match status" value="1"/>
</dbReference>
<feature type="transmembrane region" description="Helical" evidence="7">
    <location>
        <begin position="133"/>
        <end position="150"/>
    </location>
</feature>
<dbReference type="GO" id="GO:0055085">
    <property type="term" value="P:transmembrane transport"/>
    <property type="evidence" value="ECO:0007669"/>
    <property type="project" value="InterPro"/>
</dbReference>
<dbReference type="GO" id="GO:0005886">
    <property type="term" value="C:plasma membrane"/>
    <property type="evidence" value="ECO:0007669"/>
    <property type="project" value="UniProtKB-SubCell"/>
</dbReference>
<dbReference type="Gene3D" id="1.10.3720.10">
    <property type="entry name" value="MetI-like"/>
    <property type="match status" value="1"/>
</dbReference>
<keyword evidence="5 7" id="KW-1133">Transmembrane helix</keyword>
<dbReference type="Pfam" id="PF00528">
    <property type="entry name" value="BPD_transp_1"/>
    <property type="match status" value="1"/>
</dbReference>
<keyword evidence="3" id="KW-1003">Cell membrane</keyword>
<feature type="transmembrane region" description="Helical" evidence="7">
    <location>
        <begin position="157"/>
        <end position="180"/>
    </location>
</feature>
<evidence type="ECO:0000256" key="5">
    <source>
        <dbReference type="ARBA" id="ARBA00022989"/>
    </source>
</evidence>
<feature type="transmembrane region" description="Helical" evidence="7">
    <location>
        <begin position="253"/>
        <end position="274"/>
    </location>
</feature>
<comment type="subcellular location">
    <subcellularLocation>
        <location evidence="1">Cell membrane</location>
        <topology evidence="1">Multi-pass membrane protein</topology>
    </subcellularLocation>
</comment>
<name>A0A381X6D3_9ZZZZ</name>
<dbReference type="InterPro" id="IPR000515">
    <property type="entry name" value="MetI-like"/>
</dbReference>
<keyword evidence="2" id="KW-0813">Transport</keyword>
<feature type="transmembrane region" description="Helical" evidence="7">
    <location>
        <begin position="6"/>
        <end position="30"/>
    </location>
</feature>
<feature type="domain" description="ABC transmembrane type-1" evidence="8">
    <location>
        <begin position="121"/>
        <end position="333"/>
    </location>
</feature>
<proteinExistence type="predicted"/>
<evidence type="ECO:0000256" key="4">
    <source>
        <dbReference type="ARBA" id="ARBA00022692"/>
    </source>
</evidence>
<dbReference type="InterPro" id="IPR035906">
    <property type="entry name" value="MetI-like_sf"/>
</dbReference>
<evidence type="ECO:0000256" key="1">
    <source>
        <dbReference type="ARBA" id="ARBA00004651"/>
    </source>
</evidence>
<evidence type="ECO:0000259" key="8">
    <source>
        <dbReference type="PROSITE" id="PS50928"/>
    </source>
</evidence>
<dbReference type="SUPFAM" id="SSF161098">
    <property type="entry name" value="MetI-like"/>
    <property type="match status" value="1"/>
</dbReference>